<dbReference type="OrthoDB" id="4457502at2"/>
<dbReference type="EMBL" id="FOAW01000003">
    <property type="protein sequence ID" value="SEK70352.1"/>
    <property type="molecule type" value="Genomic_DNA"/>
</dbReference>
<gene>
    <name evidence="1" type="ORF">SAMN05444583_10399</name>
</gene>
<organism evidence="1 2">
    <name type="scientific">Rhodococcus maanshanensis</name>
    <dbReference type="NCBI Taxonomy" id="183556"/>
    <lineage>
        <taxon>Bacteria</taxon>
        <taxon>Bacillati</taxon>
        <taxon>Actinomycetota</taxon>
        <taxon>Actinomycetes</taxon>
        <taxon>Mycobacteriales</taxon>
        <taxon>Nocardiaceae</taxon>
        <taxon>Rhodococcus</taxon>
    </lineage>
</organism>
<evidence type="ECO:0000313" key="2">
    <source>
        <dbReference type="Proteomes" id="UP000198677"/>
    </source>
</evidence>
<proteinExistence type="predicted"/>
<protein>
    <submittedName>
        <fullName evidence="1">Uncharacterized protein</fullName>
    </submittedName>
</protein>
<name>A0A1H7J7Z2_9NOCA</name>
<sequence length="189" mass="19576">MAHRALTRGVAAGAATTFAVGALALFGGGIAGAAPGPVTWTEGSTRFTRAVSNATPAVGDTITVTTKFERTKSVEERLFWVKDYHDACLTYVTDSAKMNGNPVEPHLEIRPGFVAGDFAATSYQAIVTQANPVTFTAQYKVGENCQIGAKLNSGMDYNGTRGSGTYSTKGPQITVKAGGNGSLGSLFGS</sequence>
<dbReference type="RefSeq" id="WP_072750331.1">
    <property type="nucleotide sequence ID" value="NZ_FOAW01000003.1"/>
</dbReference>
<dbReference type="Proteomes" id="UP000198677">
    <property type="component" value="Unassembled WGS sequence"/>
</dbReference>
<accession>A0A1H7J7Z2</accession>
<dbReference type="AlphaFoldDB" id="A0A1H7J7Z2"/>
<keyword evidence="2" id="KW-1185">Reference proteome</keyword>
<evidence type="ECO:0000313" key="1">
    <source>
        <dbReference type="EMBL" id="SEK70352.1"/>
    </source>
</evidence>
<reference evidence="2" key="1">
    <citation type="submission" date="2016-10" db="EMBL/GenBank/DDBJ databases">
        <authorList>
            <person name="Varghese N."/>
            <person name="Submissions S."/>
        </authorList>
    </citation>
    <scope>NUCLEOTIDE SEQUENCE [LARGE SCALE GENOMIC DNA]</scope>
    <source>
        <strain evidence="2">DSM 44675</strain>
    </source>
</reference>